<dbReference type="GO" id="GO:0000287">
    <property type="term" value="F:magnesium ion binding"/>
    <property type="evidence" value="ECO:0007669"/>
    <property type="project" value="UniProtKB-UniRule"/>
</dbReference>
<keyword evidence="11 12" id="KW-1208">Phospholipid metabolism</keyword>
<evidence type="ECO:0000256" key="2">
    <source>
        <dbReference type="ARBA" id="ARBA00022475"/>
    </source>
</evidence>
<dbReference type="Proteomes" id="UP000053352">
    <property type="component" value="Unassembled WGS sequence"/>
</dbReference>
<accession>A0A0V8RUQ8</accession>
<dbReference type="UniPathway" id="UPA00940"/>
<dbReference type="GO" id="GO:0046474">
    <property type="term" value="P:glycerophospholipid biosynthetic process"/>
    <property type="evidence" value="ECO:0007669"/>
    <property type="project" value="UniProtKB-UniRule"/>
</dbReference>
<keyword evidence="14" id="KW-1185">Reference proteome</keyword>
<dbReference type="CDD" id="cd13961">
    <property type="entry name" value="PT_UbiA_DGGGPS"/>
    <property type="match status" value="1"/>
</dbReference>
<dbReference type="STRING" id="2309.CF15_02850"/>
<feature type="transmembrane region" description="Helical" evidence="12">
    <location>
        <begin position="164"/>
        <end position="183"/>
    </location>
</feature>
<dbReference type="EC" id="2.5.1.42" evidence="12"/>
<protein>
    <recommendedName>
        <fullName evidence="12">Digeranylgeranylglyceryl phosphate synthase</fullName>
        <shortName evidence="12">DGGGP synthase</shortName>
        <shortName evidence="12">DGGGPS</shortName>
        <ecNumber evidence="12">2.5.1.42</ecNumber>
    </recommendedName>
    <alternativeName>
        <fullName evidence="12">(S)-2,3-di-O-geranylgeranylglyceryl phosphate synthase</fullName>
    </alternativeName>
    <alternativeName>
        <fullName evidence="12">Geranylgeranylglycerol-phosphate geranylgeranyltransferase</fullName>
    </alternativeName>
</protein>
<reference evidence="13 14" key="1">
    <citation type="submission" date="2015-11" db="EMBL/GenBank/DDBJ databases">
        <title>Genome sequence of Pyrodictium occultum PL-19, a marine hyperthermophilic archaeon isolated from Volcano, Italy.</title>
        <authorList>
            <person name="Utturkar S."/>
            <person name="Huber H."/>
            <person name="Leptihn S."/>
            <person name="Brown S."/>
            <person name="Stetter K.O."/>
            <person name="Podar M."/>
        </authorList>
    </citation>
    <scope>NUCLEOTIDE SEQUENCE [LARGE SCALE GENOMIC DNA]</scope>
    <source>
        <strain evidence="13 14">PL-19</strain>
    </source>
</reference>
<gene>
    <name evidence="13" type="ORF">CF15_02850</name>
</gene>
<keyword evidence="6 12" id="KW-0460">Magnesium</keyword>
<name>A0A0V8RUQ8_PYROC</name>
<evidence type="ECO:0000256" key="1">
    <source>
        <dbReference type="ARBA" id="ARBA00004651"/>
    </source>
</evidence>
<evidence type="ECO:0000256" key="9">
    <source>
        <dbReference type="ARBA" id="ARBA00023136"/>
    </source>
</evidence>
<dbReference type="Pfam" id="PF01040">
    <property type="entry name" value="UbiA"/>
    <property type="match status" value="1"/>
</dbReference>
<proteinExistence type="inferred from homology"/>
<evidence type="ECO:0000256" key="3">
    <source>
        <dbReference type="ARBA" id="ARBA00022516"/>
    </source>
</evidence>
<keyword evidence="10 12" id="KW-0594">Phospholipid biosynthesis</keyword>
<dbReference type="InterPro" id="IPR000537">
    <property type="entry name" value="UbiA_prenyltransferase"/>
</dbReference>
<keyword evidence="4 12" id="KW-0808">Transferase</keyword>
<feature type="transmembrane region" description="Helical" evidence="12">
    <location>
        <begin position="195"/>
        <end position="223"/>
    </location>
</feature>
<dbReference type="InterPro" id="IPR023547">
    <property type="entry name" value="DGGGP_synth"/>
</dbReference>
<evidence type="ECO:0000256" key="6">
    <source>
        <dbReference type="ARBA" id="ARBA00022842"/>
    </source>
</evidence>
<dbReference type="HAMAP" id="MF_01286">
    <property type="entry name" value="DGGGP_synth"/>
    <property type="match status" value="1"/>
</dbReference>
<sequence length="291" mass="31163">MNTLKGVLMLTRPHNLFVAIITTFIGYGLVSRIYGLPLLSSSFIYATAVVVFVAAAGYVINDYYDVETDRVSKPWRPLVTGIVAPTTARLLAYILYLAGMVVSLVLGFWPAVFAALNAVLTHEYSRWVKKTGFLGNLLVALNSAATILFGGLVRSLDANSPVPYLVLLPSLYAFLLILGREIVKGIEDVEGDKRIGAMTLAVSCGVHCARSVAALLLLVVVAISPLPALLGPYNLAYLALALVVDASIILAIHALYNGHEARHIVEASRRARSLLKISLLAGGLAFALGLF</sequence>
<dbReference type="AlphaFoldDB" id="A0A0V8RUQ8"/>
<dbReference type="InterPro" id="IPR050475">
    <property type="entry name" value="Prenyltransferase_related"/>
</dbReference>
<keyword evidence="7 12" id="KW-1133">Transmembrane helix</keyword>
<dbReference type="InterPro" id="IPR044878">
    <property type="entry name" value="UbiA_sf"/>
</dbReference>
<evidence type="ECO:0000256" key="5">
    <source>
        <dbReference type="ARBA" id="ARBA00022692"/>
    </source>
</evidence>
<comment type="catalytic activity">
    <reaction evidence="12">
        <text>sn-3-O-(geranylgeranyl)glycerol 1-phosphate + (2E,6E,10E)-geranylgeranyl diphosphate = 2,3-bis-O-(geranylgeranyl)-sn-glycerol 1-phosphate + diphosphate</text>
        <dbReference type="Rhea" id="RHEA:18109"/>
        <dbReference type="ChEBI" id="CHEBI:33019"/>
        <dbReference type="ChEBI" id="CHEBI:57677"/>
        <dbReference type="ChEBI" id="CHEBI:58756"/>
        <dbReference type="ChEBI" id="CHEBI:58837"/>
        <dbReference type="EC" id="2.5.1.42"/>
    </reaction>
</comment>
<evidence type="ECO:0000313" key="14">
    <source>
        <dbReference type="Proteomes" id="UP000053352"/>
    </source>
</evidence>
<evidence type="ECO:0000256" key="4">
    <source>
        <dbReference type="ARBA" id="ARBA00022679"/>
    </source>
</evidence>
<keyword evidence="9 12" id="KW-0472">Membrane</keyword>
<feature type="transmembrane region" description="Helical" evidence="12">
    <location>
        <begin position="12"/>
        <end position="30"/>
    </location>
</feature>
<dbReference type="PANTHER" id="PTHR42723">
    <property type="entry name" value="CHLOROPHYLL SYNTHASE"/>
    <property type="match status" value="1"/>
</dbReference>
<keyword evidence="5 12" id="KW-0812">Transmembrane</keyword>
<comment type="cofactor">
    <cofactor evidence="12">
        <name>Mg(2+)</name>
        <dbReference type="ChEBI" id="CHEBI:18420"/>
    </cofactor>
</comment>
<dbReference type="PANTHER" id="PTHR42723:SF1">
    <property type="entry name" value="CHLOROPHYLL SYNTHASE, CHLOROPLASTIC"/>
    <property type="match status" value="1"/>
</dbReference>
<evidence type="ECO:0000256" key="12">
    <source>
        <dbReference type="HAMAP-Rule" id="MF_01286"/>
    </source>
</evidence>
<keyword evidence="3 12" id="KW-0444">Lipid biosynthesis</keyword>
<feature type="transmembrane region" description="Helical" evidence="12">
    <location>
        <begin position="132"/>
        <end position="152"/>
    </location>
</feature>
<dbReference type="GO" id="GO:0005886">
    <property type="term" value="C:plasma membrane"/>
    <property type="evidence" value="ECO:0007669"/>
    <property type="project" value="UniProtKB-SubCell"/>
</dbReference>
<feature type="transmembrane region" description="Helical" evidence="12">
    <location>
        <begin position="235"/>
        <end position="252"/>
    </location>
</feature>
<feature type="transmembrane region" description="Helical" evidence="12">
    <location>
        <begin position="93"/>
        <end position="120"/>
    </location>
</feature>
<feature type="transmembrane region" description="Helical" evidence="12">
    <location>
        <begin position="273"/>
        <end position="290"/>
    </location>
</feature>
<dbReference type="GO" id="GO:0047295">
    <property type="term" value="F:geranylgeranylglycerol-phosphate geranylgeranyltransferase activity"/>
    <property type="evidence" value="ECO:0007669"/>
    <property type="project" value="UniProtKB-UniRule"/>
</dbReference>
<feature type="transmembrane region" description="Helical" evidence="12">
    <location>
        <begin position="42"/>
        <end position="60"/>
    </location>
</feature>
<comment type="caution">
    <text evidence="13">The sequence shown here is derived from an EMBL/GenBank/DDBJ whole genome shotgun (WGS) entry which is preliminary data.</text>
</comment>
<comment type="subcellular location">
    <subcellularLocation>
        <location evidence="1 12">Cell membrane</location>
        <topology evidence="1 12">Multi-pass membrane protein</topology>
    </subcellularLocation>
</comment>
<organism evidence="13 14">
    <name type="scientific">Pyrodictium occultum</name>
    <dbReference type="NCBI Taxonomy" id="2309"/>
    <lineage>
        <taxon>Archaea</taxon>
        <taxon>Thermoproteota</taxon>
        <taxon>Thermoprotei</taxon>
        <taxon>Desulfurococcales</taxon>
        <taxon>Pyrodictiaceae</taxon>
        <taxon>Pyrodictium</taxon>
    </lineage>
</organism>
<keyword evidence="8 12" id="KW-0443">Lipid metabolism</keyword>
<evidence type="ECO:0000256" key="8">
    <source>
        <dbReference type="ARBA" id="ARBA00023098"/>
    </source>
</evidence>
<evidence type="ECO:0000256" key="7">
    <source>
        <dbReference type="ARBA" id="ARBA00022989"/>
    </source>
</evidence>
<evidence type="ECO:0000256" key="11">
    <source>
        <dbReference type="ARBA" id="ARBA00023264"/>
    </source>
</evidence>
<comment type="pathway">
    <text evidence="12">Membrane lipid metabolism; glycerophospholipid metabolism.</text>
</comment>
<evidence type="ECO:0000313" key="13">
    <source>
        <dbReference type="EMBL" id="KSW11763.1"/>
    </source>
</evidence>
<evidence type="ECO:0000256" key="10">
    <source>
        <dbReference type="ARBA" id="ARBA00023209"/>
    </source>
</evidence>
<dbReference type="Gene3D" id="1.10.357.140">
    <property type="entry name" value="UbiA prenyltransferase"/>
    <property type="match status" value="1"/>
</dbReference>
<comment type="function">
    <text evidence="12">Prenyltransferase that catalyzes the transfer of the geranylgeranyl moiety of geranylgeranyl diphosphate (GGPP) to the C2 hydroxyl of (S)-3-O-geranylgeranylglyceryl phosphate (GGGP). This reaction is the second ether-bond-formation step in the biosynthesis of archaeal membrane lipids.</text>
</comment>
<dbReference type="EMBL" id="LNTB01000001">
    <property type="protein sequence ID" value="KSW11763.1"/>
    <property type="molecule type" value="Genomic_DNA"/>
</dbReference>
<keyword evidence="2 12" id="KW-1003">Cell membrane</keyword>
<dbReference type="Gene3D" id="1.20.120.1780">
    <property type="entry name" value="UbiA prenyltransferase"/>
    <property type="match status" value="1"/>
</dbReference>
<comment type="similarity">
    <text evidence="12">Belongs to the UbiA prenyltransferase family. DGGGP synthase subfamily.</text>
</comment>